<accession>A0A0F7L476</accession>
<protein>
    <submittedName>
        <fullName evidence="2">Uncharacterized protein</fullName>
    </submittedName>
</protein>
<sequence>MKRWSKPESFGTPGTTMANKGNKKRMDLDPVRRRHLEMNMLDRVPLPAVSLPWVPMLVGGPVLSQDYTDFRPKIDQHRFLDAVHLLGGFELLGEANRWKALLKRGTKDGGWLREGVPDPTESKLWPLRRAAIEALALSGRDVFPCWSMGHHLRLKVYVRTVSNTVHKATGKSRSWIGAGKLIPAAMTALRGILWVDDDQVREIQIRVEPTKSPHYRDIWTVRVEECFATDAPAWTMGDPSEQHQEPPE</sequence>
<dbReference type="EMBL" id="KR029577">
    <property type="protein sequence ID" value="AKH45811.1"/>
    <property type="molecule type" value="Genomic_DNA"/>
</dbReference>
<organism evidence="2">
    <name type="scientific">uncultured marine virus</name>
    <dbReference type="NCBI Taxonomy" id="186617"/>
    <lineage>
        <taxon>Viruses</taxon>
        <taxon>environmental samples</taxon>
    </lineage>
</organism>
<evidence type="ECO:0000256" key="1">
    <source>
        <dbReference type="SAM" id="MobiDB-lite"/>
    </source>
</evidence>
<proteinExistence type="predicted"/>
<name>A0A0F7L476_9VIRU</name>
<evidence type="ECO:0000313" key="2">
    <source>
        <dbReference type="EMBL" id="AKH45811.1"/>
    </source>
</evidence>
<reference evidence="2" key="1">
    <citation type="journal article" date="2015" name="Front. Microbiol.">
        <title>Combining genomic sequencing methods to explore viral diversity and reveal potential virus-host interactions.</title>
        <authorList>
            <person name="Chow C.E."/>
            <person name="Winget D.M."/>
            <person name="White R.A.III."/>
            <person name="Hallam S.J."/>
            <person name="Suttle C.A."/>
        </authorList>
    </citation>
    <scope>NUCLEOTIDE SEQUENCE</scope>
    <source>
        <strain evidence="2">Anoxic3_1</strain>
    </source>
</reference>
<reference evidence="2" key="2">
    <citation type="submission" date="2015-03" db="EMBL/GenBank/DDBJ databases">
        <authorList>
            <person name="Chow C.-E.T."/>
            <person name="Winget D.M."/>
            <person name="White R.A.III."/>
            <person name="Hallam S.J."/>
            <person name="Suttle C.A."/>
        </authorList>
    </citation>
    <scope>NUCLEOTIDE SEQUENCE</scope>
    <source>
        <strain evidence="2">Anoxic3_1</strain>
    </source>
</reference>
<feature type="region of interest" description="Disordered" evidence="1">
    <location>
        <begin position="1"/>
        <end position="28"/>
    </location>
</feature>